<proteinExistence type="predicted"/>
<dbReference type="PANTHER" id="PTHR48079:SF3">
    <property type="entry name" value="NAD-DEPENDENT EPIMERASE_DEHYDRATASE DOMAIN-CONTAINING PROTEIN"/>
    <property type="match status" value="1"/>
</dbReference>
<dbReference type="PANTHER" id="PTHR48079">
    <property type="entry name" value="PROTEIN YEEZ"/>
    <property type="match status" value="1"/>
</dbReference>
<dbReference type="EMBL" id="VDMD01000012">
    <property type="protein sequence ID" value="TRM62756.1"/>
    <property type="molecule type" value="Genomic_DNA"/>
</dbReference>
<evidence type="ECO:0000256" key="1">
    <source>
        <dbReference type="SAM" id="SignalP"/>
    </source>
</evidence>
<keyword evidence="1" id="KW-0732">Signal</keyword>
<protein>
    <recommendedName>
        <fullName evidence="2">NAD-dependent epimerase/dehydratase domain-containing protein</fullName>
    </recommendedName>
</protein>
<evidence type="ECO:0000313" key="5">
    <source>
        <dbReference type="Proteomes" id="UP000320762"/>
    </source>
</evidence>
<feature type="domain" description="NAD-dependent epimerase/dehydratase" evidence="2">
    <location>
        <begin position="3"/>
        <end position="207"/>
    </location>
</feature>
<keyword evidence="5" id="KW-1185">Reference proteome</keyword>
<dbReference type="AlphaFoldDB" id="A0A550C574"/>
<evidence type="ECO:0000313" key="4">
    <source>
        <dbReference type="EMBL" id="TRM62756.1"/>
    </source>
</evidence>
<dbReference type="GO" id="GO:0005737">
    <property type="term" value="C:cytoplasm"/>
    <property type="evidence" value="ECO:0007669"/>
    <property type="project" value="TreeGrafter"/>
</dbReference>
<evidence type="ECO:0000259" key="2">
    <source>
        <dbReference type="Pfam" id="PF01370"/>
    </source>
</evidence>
<feature type="signal peptide" evidence="1">
    <location>
        <begin position="1"/>
        <end position="19"/>
    </location>
</feature>
<gene>
    <name evidence="4" type="ORF">BD626DRAFT_548576</name>
    <name evidence="3" type="ORF">BD626DRAFT_606481</name>
</gene>
<dbReference type="InterPro" id="IPR051783">
    <property type="entry name" value="NAD(P)-dependent_oxidoreduct"/>
</dbReference>
<dbReference type="Proteomes" id="UP000320762">
    <property type="component" value="Unassembled WGS sequence"/>
</dbReference>
<evidence type="ECO:0000313" key="3">
    <source>
        <dbReference type="EMBL" id="TRM59961.1"/>
    </source>
</evidence>
<dbReference type="SUPFAM" id="SSF51735">
    <property type="entry name" value="NAD(P)-binding Rossmann-fold domains"/>
    <property type="match status" value="1"/>
</dbReference>
<reference evidence="3" key="2">
    <citation type="submission" date="2019-06" db="EMBL/GenBank/DDBJ databases">
        <authorList>
            <consortium name="DOE Joint Genome Institute"/>
            <person name="Ahrendt S.R."/>
            <person name="Cantor M.N."/>
            <person name="Hua S.X."/>
        </authorList>
    </citation>
    <scope>NUCLEOTIDE SEQUENCE</scope>
    <source>
        <strain evidence="3">NL-1724</strain>
    </source>
</reference>
<name>A0A550C574_9AGAR</name>
<reference evidence="3 5" key="1">
    <citation type="journal article" date="2019" name="New Phytol.">
        <title>Comparative genomics reveals unique wood-decay strategies and fruiting body development in the Schizophyllaceae.</title>
        <authorList>
            <person name="Almasi E."/>
            <person name="Sahu N."/>
            <person name="Krizsan K."/>
            <person name="Balint B."/>
            <person name="Kovacs G.M."/>
            <person name="Kiss B."/>
            <person name="Cseklye J."/>
            <person name="Drula E."/>
            <person name="Henrissat B."/>
            <person name="Nagy I."/>
            <person name="Chovatia M."/>
            <person name="Adam C."/>
            <person name="LaButti K."/>
            <person name="Lipzen A."/>
            <person name="Riley R."/>
            <person name="Grigoriev I.V."/>
            <person name="Nagy L.G."/>
        </authorList>
    </citation>
    <scope>NUCLEOTIDE SEQUENCE [LARGE SCALE GENOMIC DNA]</scope>
    <source>
        <strain evidence="3 5">NL-1724</strain>
    </source>
</reference>
<dbReference type="InterPro" id="IPR036291">
    <property type="entry name" value="NAD(P)-bd_dom_sf"/>
</dbReference>
<dbReference type="InterPro" id="IPR001509">
    <property type="entry name" value="Epimerase_deHydtase"/>
</dbReference>
<comment type="caution">
    <text evidence="3">The sequence shown here is derived from an EMBL/GenBank/DDBJ whole genome shotgun (WGS) entry which is preliminary data.</text>
</comment>
<dbReference type="Pfam" id="PF01370">
    <property type="entry name" value="Epimerase"/>
    <property type="match status" value="1"/>
</dbReference>
<dbReference type="GO" id="GO:0004029">
    <property type="term" value="F:aldehyde dehydrogenase (NAD+) activity"/>
    <property type="evidence" value="ECO:0007669"/>
    <property type="project" value="TreeGrafter"/>
</dbReference>
<dbReference type="OrthoDB" id="10000533at2759"/>
<sequence length="293" mass="31576">MFVLVLGASGFIGFPAAQALVRAGHTVYGQTRSEQKATQFAKEEIIPIICAPDSDGWYDILAKLDVVIDAVGGMAVHEISQAIYKRTSDAAARLRPAGAPKLSYIYTSGAWVHGDSRTEIFSDTAPLTPQAFVAWRPSDEQLVVTDTVLNGIVLRPATLYGRSGSLFESLFKGAKEGKAVWPGKPGQRLSLIHCDDLADLYVRLAEKAHVVGGLTFDAANGISESTDAILERLVHVSGATAYEYKEPTNLFENAVASSVILRPYLARSLLGWTPKKIGLMDGLEVYYKACVAA</sequence>
<feature type="chain" id="PRO_5033471322" description="NAD-dependent epimerase/dehydratase domain-containing protein" evidence="1">
    <location>
        <begin position="20"/>
        <end position="293"/>
    </location>
</feature>
<organism evidence="3 5">
    <name type="scientific">Schizophyllum amplum</name>
    <dbReference type="NCBI Taxonomy" id="97359"/>
    <lineage>
        <taxon>Eukaryota</taxon>
        <taxon>Fungi</taxon>
        <taxon>Dikarya</taxon>
        <taxon>Basidiomycota</taxon>
        <taxon>Agaricomycotina</taxon>
        <taxon>Agaricomycetes</taxon>
        <taxon>Agaricomycetidae</taxon>
        <taxon>Agaricales</taxon>
        <taxon>Schizophyllaceae</taxon>
        <taxon>Schizophyllum</taxon>
    </lineage>
</organism>
<dbReference type="Gene3D" id="3.40.50.720">
    <property type="entry name" value="NAD(P)-binding Rossmann-like Domain"/>
    <property type="match status" value="1"/>
</dbReference>
<dbReference type="EMBL" id="VDMD01000025">
    <property type="protein sequence ID" value="TRM59961.1"/>
    <property type="molecule type" value="Genomic_DNA"/>
</dbReference>
<dbReference type="STRING" id="97359.A0A550C574"/>
<accession>A0A550C574</accession>